<dbReference type="Pfam" id="PF03800">
    <property type="entry name" value="Nuf2"/>
    <property type="match status" value="1"/>
</dbReference>
<reference evidence="15 16" key="1">
    <citation type="journal article" date="2018" name="Evol. Lett.">
        <title>Horizontal gene cluster transfer increased hallucinogenic mushroom diversity.</title>
        <authorList>
            <person name="Reynolds H.T."/>
            <person name="Vijayakumar V."/>
            <person name="Gluck-Thaler E."/>
            <person name="Korotkin H.B."/>
            <person name="Matheny P.B."/>
            <person name="Slot J.C."/>
        </authorList>
    </citation>
    <scope>NUCLEOTIDE SEQUENCE [LARGE SCALE GENOMIC DNA]</scope>
    <source>
        <strain evidence="15 16">2629</strain>
    </source>
</reference>
<keyword evidence="4" id="KW-0158">Chromosome</keyword>
<dbReference type="GO" id="GO:0007052">
    <property type="term" value="P:mitotic spindle organization"/>
    <property type="evidence" value="ECO:0007669"/>
    <property type="project" value="TreeGrafter"/>
</dbReference>
<evidence type="ECO:0000256" key="5">
    <source>
        <dbReference type="ARBA" id="ARBA00022618"/>
    </source>
</evidence>
<evidence type="ECO:0000259" key="14">
    <source>
        <dbReference type="Pfam" id="PF18595"/>
    </source>
</evidence>
<keyword evidence="7" id="KW-0995">Kinetochore</keyword>
<dbReference type="GO" id="GO:0005634">
    <property type="term" value="C:nucleus"/>
    <property type="evidence" value="ECO:0007669"/>
    <property type="project" value="UniProtKB-SubCell"/>
</dbReference>
<accession>A0A409V961</accession>
<dbReference type="GO" id="GO:0051301">
    <property type="term" value="P:cell division"/>
    <property type="evidence" value="ECO:0007669"/>
    <property type="project" value="UniProtKB-KW"/>
</dbReference>
<dbReference type="InParanoid" id="A0A409V961"/>
<evidence type="ECO:0000259" key="13">
    <source>
        <dbReference type="Pfam" id="PF03800"/>
    </source>
</evidence>
<feature type="domain" description="Kinetochore protein Nuf2 N-terminal" evidence="13">
    <location>
        <begin position="8"/>
        <end position="142"/>
    </location>
</feature>
<dbReference type="PANTHER" id="PTHR21650">
    <property type="entry name" value="MEMBRALIN/KINETOCHORE PROTEIN NUF2"/>
    <property type="match status" value="1"/>
</dbReference>
<dbReference type="GO" id="GO:0044877">
    <property type="term" value="F:protein-containing complex binding"/>
    <property type="evidence" value="ECO:0007669"/>
    <property type="project" value="TreeGrafter"/>
</dbReference>
<keyword evidence="16" id="KW-1185">Reference proteome</keyword>
<keyword evidence="5" id="KW-0132">Cell division</keyword>
<name>A0A409V961_9AGAR</name>
<dbReference type="InterPro" id="IPR041112">
    <property type="entry name" value="Nuf2_DHR10-like"/>
</dbReference>
<dbReference type="PANTHER" id="PTHR21650:SF2">
    <property type="entry name" value="KINETOCHORE PROTEIN NUF2"/>
    <property type="match status" value="1"/>
</dbReference>
<dbReference type="EMBL" id="NHTK01006129">
    <property type="protein sequence ID" value="PPQ63193.1"/>
    <property type="molecule type" value="Genomic_DNA"/>
</dbReference>
<dbReference type="Pfam" id="PF18595">
    <property type="entry name" value="Nuf2_DHR10-like"/>
    <property type="match status" value="1"/>
</dbReference>
<evidence type="ECO:0000256" key="7">
    <source>
        <dbReference type="ARBA" id="ARBA00022838"/>
    </source>
</evidence>
<feature type="domain" description="Nuf2 DHR10-like" evidence="14">
    <location>
        <begin position="260"/>
        <end position="372"/>
    </location>
</feature>
<evidence type="ECO:0000256" key="11">
    <source>
        <dbReference type="ARBA" id="ARBA00023328"/>
    </source>
</evidence>
<evidence type="ECO:0000256" key="10">
    <source>
        <dbReference type="ARBA" id="ARBA00023306"/>
    </source>
</evidence>
<evidence type="ECO:0000313" key="16">
    <source>
        <dbReference type="Proteomes" id="UP000284842"/>
    </source>
</evidence>
<dbReference type="AlphaFoldDB" id="A0A409V961"/>
<keyword evidence="8 12" id="KW-0175">Coiled coil</keyword>
<evidence type="ECO:0000256" key="6">
    <source>
        <dbReference type="ARBA" id="ARBA00022776"/>
    </source>
</evidence>
<dbReference type="GO" id="GO:0051383">
    <property type="term" value="P:kinetochore organization"/>
    <property type="evidence" value="ECO:0007669"/>
    <property type="project" value="TreeGrafter"/>
</dbReference>
<comment type="similarity">
    <text evidence="3">Belongs to the NUF2 family.</text>
</comment>
<feature type="coiled-coil region" evidence="12">
    <location>
        <begin position="153"/>
        <end position="243"/>
    </location>
</feature>
<keyword evidence="6" id="KW-0498">Mitosis</keyword>
<organism evidence="15 16">
    <name type="scientific">Panaeolus cyanescens</name>
    <dbReference type="NCBI Taxonomy" id="181874"/>
    <lineage>
        <taxon>Eukaryota</taxon>
        <taxon>Fungi</taxon>
        <taxon>Dikarya</taxon>
        <taxon>Basidiomycota</taxon>
        <taxon>Agaricomycotina</taxon>
        <taxon>Agaricomycetes</taxon>
        <taxon>Agaricomycetidae</taxon>
        <taxon>Agaricales</taxon>
        <taxon>Agaricineae</taxon>
        <taxon>Galeropsidaceae</taxon>
        <taxon>Panaeolus</taxon>
    </lineage>
</organism>
<dbReference type="Gene3D" id="1.10.418.60">
    <property type="entry name" value="Ncd80 complex, Nuf2 subunit"/>
    <property type="match status" value="1"/>
</dbReference>
<keyword evidence="11" id="KW-0137">Centromere</keyword>
<evidence type="ECO:0000313" key="15">
    <source>
        <dbReference type="EMBL" id="PPQ63193.1"/>
    </source>
</evidence>
<evidence type="ECO:0000256" key="12">
    <source>
        <dbReference type="SAM" id="Coils"/>
    </source>
</evidence>
<sequence length="446" mass="51885">MTTTLKGNYPTMKIRDIIHALTGWGIPVTPEQLKNPSQEFVEGVYCACLQQVTDISAEVLEEPVQAALNNSQVDDPDLYSSALSNTIMLYHLSRFAKAARVEDFNARDLYNPDRDRTIILLSAFINFVKFTEQFSDSFLQELRERSDAVISQRDTVATQLQDTQRKIEELRARIAKDKPVAEKLEAENKKLTVAMFQTKDAQETAVRDVELHKTERNMLQKSKENIHSEIKSVEENIARTRGRIVQSPERIKKTISVMSATVLEDKKTIAMHESKARDLQAKVQALHHIERDVRGCIEQLQTIEREVRSLQLSQKELAEQRDLLEGKTIERNELRLKQEANQLVNAQVKLERTQRHAEEKRHASQRALENLQKEYEHMALERRENDKNIEEIREESRQIKVKMHEHLKQSEAELNLLLSEYWKLRHETDIYMETLANKLNMRVIAE</sequence>
<comment type="subcellular location">
    <subcellularLocation>
        <location evidence="2">Chromosome</location>
        <location evidence="2">Centromere</location>
        <location evidence="2">Kinetochore</location>
    </subcellularLocation>
    <subcellularLocation>
        <location evidence="1">Nucleus</location>
    </subcellularLocation>
</comment>
<feature type="coiled-coil region" evidence="12">
    <location>
        <begin position="300"/>
        <end position="427"/>
    </location>
</feature>
<comment type="caution">
    <text evidence="15">The sequence shown here is derived from an EMBL/GenBank/DDBJ whole genome shotgun (WGS) entry which is preliminary data.</text>
</comment>
<proteinExistence type="inferred from homology"/>
<evidence type="ECO:0000256" key="2">
    <source>
        <dbReference type="ARBA" id="ARBA00004629"/>
    </source>
</evidence>
<dbReference type="FunCoup" id="A0A409V961">
    <property type="interactions" value="66"/>
</dbReference>
<dbReference type="InterPro" id="IPR038275">
    <property type="entry name" value="Nuf2_N_sf"/>
</dbReference>
<evidence type="ECO:0000256" key="4">
    <source>
        <dbReference type="ARBA" id="ARBA00022454"/>
    </source>
</evidence>
<evidence type="ECO:0000256" key="1">
    <source>
        <dbReference type="ARBA" id="ARBA00004123"/>
    </source>
</evidence>
<keyword evidence="10" id="KW-0131">Cell cycle</keyword>
<evidence type="ECO:0000256" key="3">
    <source>
        <dbReference type="ARBA" id="ARBA00005498"/>
    </source>
</evidence>
<gene>
    <name evidence="15" type="ORF">CVT24_005738</name>
</gene>
<dbReference type="GO" id="GO:0031262">
    <property type="term" value="C:Ndc80 complex"/>
    <property type="evidence" value="ECO:0007669"/>
    <property type="project" value="InterPro"/>
</dbReference>
<keyword evidence="9" id="KW-0539">Nucleus</keyword>
<evidence type="ECO:0000256" key="9">
    <source>
        <dbReference type="ARBA" id="ARBA00023242"/>
    </source>
</evidence>
<protein>
    <submittedName>
        <fullName evidence="15">Uncharacterized protein</fullName>
    </submittedName>
</protein>
<dbReference type="OrthoDB" id="8194677at2759"/>
<dbReference type="GO" id="GO:0051315">
    <property type="term" value="P:attachment of mitotic spindle microtubules to kinetochore"/>
    <property type="evidence" value="ECO:0007669"/>
    <property type="project" value="TreeGrafter"/>
</dbReference>
<dbReference type="GO" id="GO:0045132">
    <property type="term" value="P:meiotic chromosome segregation"/>
    <property type="evidence" value="ECO:0007669"/>
    <property type="project" value="TreeGrafter"/>
</dbReference>
<dbReference type="InterPro" id="IPR005549">
    <property type="entry name" value="Kinetochore_Nuf2_N"/>
</dbReference>
<dbReference type="Proteomes" id="UP000284842">
    <property type="component" value="Unassembled WGS sequence"/>
</dbReference>
<evidence type="ECO:0000256" key="8">
    <source>
        <dbReference type="ARBA" id="ARBA00023054"/>
    </source>
</evidence>
<dbReference type="STRING" id="181874.A0A409V961"/>